<comment type="caution">
    <text evidence="5">The sequence shown here is derived from an EMBL/GenBank/DDBJ whole genome shotgun (WGS) entry which is preliminary data.</text>
</comment>
<dbReference type="InterPro" id="IPR006703">
    <property type="entry name" value="G_AIG1"/>
</dbReference>
<evidence type="ECO:0000313" key="6">
    <source>
        <dbReference type="Proteomes" id="UP000579812"/>
    </source>
</evidence>
<gene>
    <name evidence="5" type="ORF">G5714_004007</name>
</gene>
<keyword evidence="2" id="KW-0547">Nucleotide-binding</keyword>
<keyword evidence="3" id="KW-0342">GTP-binding</keyword>
<dbReference type="FunFam" id="3.40.50.300:FF:000366">
    <property type="entry name" value="GTPase, IMAP family member 2"/>
    <property type="match status" value="1"/>
</dbReference>
<proteinExistence type="inferred from homology"/>
<dbReference type="InterPro" id="IPR045058">
    <property type="entry name" value="GIMA/IAN/Toc"/>
</dbReference>
<dbReference type="AlphaFoldDB" id="A0A7J6DB09"/>
<dbReference type="GO" id="GO:0005525">
    <property type="term" value="F:GTP binding"/>
    <property type="evidence" value="ECO:0007669"/>
    <property type="project" value="UniProtKB-KW"/>
</dbReference>
<dbReference type="PANTHER" id="PTHR10903">
    <property type="entry name" value="GTPASE, IMAP FAMILY MEMBER-RELATED"/>
    <property type="match status" value="1"/>
</dbReference>
<dbReference type="SUPFAM" id="SSF52540">
    <property type="entry name" value="P-loop containing nucleoside triphosphate hydrolases"/>
    <property type="match status" value="1"/>
</dbReference>
<organism evidence="5 6">
    <name type="scientific">Onychostoma macrolepis</name>
    <dbReference type="NCBI Taxonomy" id="369639"/>
    <lineage>
        <taxon>Eukaryota</taxon>
        <taxon>Metazoa</taxon>
        <taxon>Chordata</taxon>
        <taxon>Craniata</taxon>
        <taxon>Vertebrata</taxon>
        <taxon>Euteleostomi</taxon>
        <taxon>Actinopterygii</taxon>
        <taxon>Neopterygii</taxon>
        <taxon>Teleostei</taxon>
        <taxon>Ostariophysi</taxon>
        <taxon>Cypriniformes</taxon>
        <taxon>Cyprinidae</taxon>
        <taxon>Acrossocheilinae</taxon>
        <taxon>Onychostoma</taxon>
    </lineage>
</organism>
<dbReference type="EMBL" id="JAAMOB010000003">
    <property type="protein sequence ID" value="KAF4116518.1"/>
    <property type="molecule type" value="Genomic_DNA"/>
</dbReference>
<evidence type="ECO:0000313" key="5">
    <source>
        <dbReference type="EMBL" id="KAF4116518.1"/>
    </source>
</evidence>
<comment type="similarity">
    <text evidence="1">Belongs to the TRAFAC class TrmE-Era-EngA-EngB-Septin-like GTPase superfamily. AIG1/Toc34/Toc159-like paraseptin GTPase family. IAN subfamily.</text>
</comment>
<accession>A0A7J6DB09</accession>
<dbReference type="Proteomes" id="UP000579812">
    <property type="component" value="Unassembled WGS sequence"/>
</dbReference>
<dbReference type="Pfam" id="PF04548">
    <property type="entry name" value="AIG1"/>
    <property type="match status" value="1"/>
</dbReference>
<feature type="domain" description="AIG1-type G" evidence="4">
    <location>
        <begin position="16"/>
        <end position="218"/>
    </location>
</feature>
<evidence type="ECO:0000256" key="1">
    <source>
        <dbReference type="ARBA" id="ARBA00008535"/>
    </source>
</evidence>
<dbReference type="Gene3D" id="3.40.50.300">
    <property type="entry name" value="P-loop containing nucleotide triphosphate hydrolases"/>
    <property type="match status" value="1"/>
</dbReference>
<keyword evidence="6" id="KW-1185">Reference proteome</keyword>
<evidence type="ECO:0000259" key="4">
    <source>
        <dbReference type="PROSITE" id="PS51720"/>
    </source>
</evidence>
<dbReference type="InterPro" id="IPR027417">
    <property type="entry name" value="P-loop_NTPase"/>
</dbReference>
<name>A0A7J6DB09_9TELE</name>
<evidence type="ECO:0000256" key="2">
    <source>
        <dbReference type="ARBA" id="ARBA00022741"/>
    </source>
</evidence>
<protein>
    <recommendedName>
        <fullName evidence="4">AIG1-type G domain-containing protein</fullName>
    </recommendedName>
</protein>
<dbReference type="PROSITE" id="PS51720">
    <property type="entry name" value="G_AIG1"/>
    <property type="match status" value="1"/>
</dbReference>
<sequence length="298" mass="34092">MAEGSAATAFSSSPDDPVIRIFLMGRRMSGKSSSGNTILGKRKFKLNNRSKKLHAYICDAATQIGEKQVAVIDCPDLLDPDLNKEQLETMKEQLVSQCSAGLSAVLFTVPLEKSLQNEEEILDFIKCLFGPEVQKYIMILFTHKDKLDDLNEPQTIDEYLQNHADLQQLVTECGGKFHCFNNKRESDDQKQELLQKIEEMMTENGGKFVMAKMKRGDSKPALSTFKESLQQQIQIHQIPERNDQIRLVLLEKNWIWDLSLSDKKLFGHFSYLGACSKIRSFLFVFSYRNIPHLNKCYI</sequence>
<reference evidence="5 6" key="1">
    <citation type="submission" date="2020-04" db="EMBL/GenBank/DDBJ databases">
        <title>Chromosome-level genome assembly of a cyprinid fish Onychostoma macrolepis by integration of Nanopore Sequencing, Bionano and Hi-C technology.</title>
        <authorList>
            <person name="Wang D."/>
        </authorList>
    </citation>
    <scope>NUCLEOTIDE SEQUENCE [LARGE SCALE GENOMIC DNA]</scope>
    <source>
        <strain evidence="5">SWU-2019</strain>
        <tissue evidence="5">Muscle</tissue>
    </source>
</reference>
<evidence type="ECO:0000256" key="3">
    <source>
        <dbReference type="ARBA" id="ARBA00023134"/>
    </source>
</evidence>
<dbReference type="PANTHER" id="PTHR10903:SF188">
    <property type="entry name" value="GTPASE IMAP FAMILY MEMBER 2-LIKE-RELATED"/>
    <property type="match status" value="1"/>
</dbReference>